<dbReference type="PATRIC" id="fig|1613.112.peg.490"/>
<accession>A0A1D7ZVN2</accession>
<keyword evidence="3" id="KW-0808">Transferase</keyword>
<dbReference type="EMBL" id="CP017151">
    <property type="protein sequence ID" value="AOR73936.1"/>
    <property type="molecule type" value="Genomic_DNA"/>
</dbReference>
<evidence type="ECO:0000256" key="1">
    <source>
        <dbReference type="SAM" id="Phobius"/>
    </source>
</evidence>
<name>A0A1D7ZVN2_LIMFE</name>
<reference evidence="3 4" key="1">
    <citation type="submission" date="2016-09" db="EMBL/GenBank/DDBJ databases">
        <title>Genome Sequence of the Lactobacillus fermentum strain NCC2970 (CNCM I-5068).</title>
        <authorList>
            <person name="Barretto C."/>
            <person name="Ngom-Bru C."/>
            <person name="Genevaz A."/>
            <person name="Fournier C."/>
            <person name="Moine D."/>
            <person name="Kassam M."/>
            <person name="Iltis A."/>
            <person name="Sagory-Zalkind P."/>
            <person name="Faucherand G."/>
            <person name="Descombes P."/>
            <person name="Duboux S."/>
        </authorList>
    </citation>
    <scope>NUCLEOTIDE SEQUENCE [LARGE SCALE GENOMIC DNA]</scope>
    <source>
        <strain evidence="3 4">NCC2970</strain>
    </source>
</reference>
<feature type="domain" description="Methyltransferase type 11" evidence="2">
    <location>
        <begin position="77"/>
        <end position="186"/>
    </location>
</feature>
<keyword evidence="1" id="KW-1133">Transmembrane helix</keyword>
<dbReference type="Proteomes" id="UP000094714">
    <property type="component" value="Chromosome"/>
</dbReference>
<sequence>MMMKRTVDAPLVPILLGLAGILELVAGMAGHTWTTVPLALVFFACTYLYLRTSLVGKYKIIDRVVGKTRIAATDQVLDLGCGHGAVMLAVAKHLRAPGKVTGIDIWKRVDQSGNRQAATQAVIEAAGVSQVAQLQTADMMALPFNDNQFDAVFASLSLHNVKPKQARRQALTEALRVLKPGGRLAIIDIEHSGEYRRALATLGAQEIEVTNAGLDGVYGVMVTRVLTASK</sequence>
<dbReference type="PANTHER" id="PTHR45277">
    <property type="entry name" value="EXPRESSED PROTEIN"/>
    <property type="match status" value="1"/>
</dbReference>
<dbReference type="InterPro" id="IPR013216">
    <property type="entry name" value="Methyltransf_11"/>
</dbReference>
<dbReference type="CDD" id="cd02440">
    <property type="entry name" value="AdoMet_MTases"/>
    <property type="match status" value="1"/>
</dbReference>
<organism evidence="3 4">
    <name type="scientific">Limosilactobacillus fermentum</name>
    <name type="common">Lactobacillus fermentum</name>
    <dbReference type="NCBI Taxonomy" id="1613"/>
    <lineage>
        <taxon>Bacteria</taxon>
        <taxon>Bacillati</taxon>
        <taxon>Bacillota</taxon>
        <taxon>Bacilli</taxon>
        <taxon>Lactobacillales</taxon>
        <taxon>Lactobacillaceae</taxon>
        <taxon>Limosilactobacillus</taxon>
    </lineage>
</organism>
<keyword evidence="1" id="KW-0812">Transmembrane</keyword>
<feature type="transmembrane region" description="Helical" evidence="1">
    <location>
        <begin position="7"/>
        <end position="26"/>
    </location>
</feature>
<gene>
    <name evidence="3" type="ORF">LACFE_CDS0465</name>
</gene>
<keyword evidence="1" id="KW-0472">Membrane</keyword>
<evidence type="ECO:0000313" key="4">
    <source>
        <dbReference type="Proteomes" id="UP000094714"/>
    </source>
</evidence>
<dbReference type="PANTHER" id="PTHR45277:SF1">
    <property type="entry name" value="EXPRESSED PROTEIN"/>
    <property type="match status" value="1"/>
</dbReference>
<dbReference type="Pfam" id="PF08241">
    <property type="entry name" value="Methyltransf_11"/>
    <property type="match status" value="1"/>
</dbReference>
<proteinExistence type="predicted"/>
<keyword evidence="3" id="KW-0489">Methyltransferase</keyword>
<dbReference type="AlphaFoldDB" id="A0A1D7ZVN2"/>
<dbReference type="SUPFAM" id="SSF53335">
    <property type="entry name" value="S-adenosyl-L-methionine-dependent methyltransferases"/>
    <property type="match status" value="1"/>
</dbReference>
<protein>
    <submittedName>
        <fullName evidence="3">SAM-dependent methyltransferase</fullName>
    </submittedName>
</protein>
<dbReference type="GO" id="GO:0032259">
    <property type="term" value="P:methylation"/>
    <property type="evidence" value="ECO:0007669"/>
    <property type="project" value="UniProtKB-KW"/>
</dbReference>
<feature type="transmembrane region" description="Helical" evidence="1">
    <location>
        <begin position="32"/>
        <end position="50"/>
    </location>
</feature>
<dbReference type="InterPro" id="IPR029063">
    <property type="entry name" value="SAM-dependent_MTases_sf"/>
</dbReference>
<dbReference type="GO" id="GO:0008757">
    <property type="term" value="F:S-adenosylmethionine-dependent methyltransferase activity"/>
    <property type="evidence" value="ECO:0007669"/>
    <property type="project" value="InterPro"/>
</dbReference>
<evidence type="ECO:0000259" key="2">
    <source>
        <dbReference type="Pfam" id="PF08241"/>
    </source>
</evidence>
<dbReference type="Gene3D" id="3.40.50.150">
    <property type="entry name" value="Vaccinia Virus protein VP39"/>
    <property type="match status" value="1"/>
</dbReference>
<evidence type="ECO:0000313" key="3">
    <source>
        <dbReference type="EMBL" id="AOR73936.1"/>
    </source>
</evidence>